<comment type="cofactor">
    <cofactor evidence="2">
        <name>Zn(2+)</name>
        <dbReference type="ChEBI" id="CHEBI:29105"/>
    </cofactor>
</comment>
<keyword evidence="4" id="KW-0597">Phosphoprotein</keyword>
<keyword evidence="13" id="KW-1185">Reference proteome</keyword>
<proteinExistence type="inferred from homology"/>
<dbReference type="Proteomes" id="UP001595752">
    <property type="component" value="Unassembled WGS sequence"/>
</dbReference>
<keyword evidence="5" id="KW-0479">Metal-binding</keyword>
<feature type="region of interest" description="Disordered" evidence="10">
    <location>
        <begin position="51"/>
        <end position="73"/>
    </location>
</feature>
<evidence type="ECO:0000256" key="5">
    <source>
        <dbReference type="ARBA" id="ARBA00022723"/>
    </source>
</evidence>
<evidence type="ECO:0000256" key="11">
    <source>
        <dbReference type="SAM" id="SignalP"/>
    </source>
</evidence>
<dbReference type="EMBL" id="JBHRZT010000052">
    <property type="protein sequence ID" value="MFC3884166.1"/>
    <property type="molecule type" value="Genomic_DNA"/>
</dbReference>
<evidence type="ECO:0000256" key="6">
    <source>
        <dbReference type="ARBA" id="ARBA00022801"/>
    </source>
</evidence>
<sequence length="500" mass="55114">MKKMKILIVAYLVVFSLLGCTANQDDEAMNGRDNNNEVRNVGYQRDNGDVREIRDNRNDGNQARVQGTNEARSRIAEAPDTQAQIKNVIFLIGDGMGVTYTSAYRYWKDNPDTATVERTEFDKNLVGNQMTYPEDPEQNVTDSAASGTAMSTGHKTYNAAIAVENDRTEIKTVLEAAKGKGKATGLVVTSELTHATPASFGAHDVDRKNMDSMANDYYDEMINGQHKIDVMLGGGRNNFVRSDRNLPEEFKKAGYSYVTNRQELLNNKNNRILGIFAPAGLPKMIDRTEEIPSLEEMTNAAISRLSKDKDGFFLMIEGSQIDWAGHDNDVVSAMSEMQDFEKSYKAAIEFAKKDKHTLVVATADHSTGGFSIGANGIYNWFPAPIKAAKRTPDFMANEIVNKGADIEATLKQYIGLELTAEEVKSVKDAAEQGKADKDKGLVKVDNAIESIFNKRSNTGWTTGGHTGEDVAVFAFGPGKERFAGQKDNTDHPKVIFDILK</sequence>
<dbReference type="SUPFAM" id="SSF53649">
    <property type="entry name" value="Alkaline phosphatase-like"/>
    <property type="match status" value="1"/>
</dbReference>
<keyword evidence="11" id="KW-0732">Signal</keyword>
<dbReference type="InterPro" id="IPR017850">
    <property type="entry name" value="Alkaline_phosphatase_core_sf"/>
</dbReference>
<keyword evidence="7" id="KW-0862">Zinc</keyword>
<evidence type="ECO:0000256" key="2">
    <source>
        <dbReference type="ARBA" id="ARBA00001947"/>
    </source>
</evidence>
<evidence type="ECO:0000256" key="3">
    <source>
        <dbReference type="ARBA" id="ARBA00005984"/>
    </source>
</evidence>
<dbReference type="PROSITE" id="PS00123">
    <property type="entry name" value="ALKALINE_PHOSPHATASE"/>
    <property type="match status" value="1"/>
</dbReference>
<evidence type="ECO:0000256" key="1">
    <source>
        <dbReference type="ARBA" id="ARBA00001946"/>
    </source>
</evidence>
<dbReference type="Gene3D" id="1.10.60.40">
    <property type="match status" value="1"/>
</dbReference>
<evidence type="ECO:0000256" key="9">
    <source>
        <dbReference type="RuleBase" id="RU003946"/>
    </source>
</evidence>
<comment type="caution">
    <text evidence="12">The sequence shown here is derived from an EMBL/GenBank/DDBJ whole genome shotgun (WGS) entry which is preliminary data.</text>
</comment>
<dbReference type="EC" id="3.1.3.1" evidence="12"/>
<dbReference type="SMART" id="SM00098">
    <property type="entry name" value="alkPPc"/>
    <property type="match status" value="1"/>
</dbReference>
<accession>A0ABV8B4L9</accession>
<dbReference type="PROSITE" id="PS51257">
    <property type="entry name" value="PROKAR_LIPOPROTEIN"/>
    <property type="match status" value="1"/>
</dbReference>
<dbReference type="GO" id="GO:0004035">
    <property type="term" value="F:alkaline phosphatase activity"/>
    <property type="evidence" value="ECO:0007669"/>
    <property type="project" value="UniProtKB-EC"/>
</dbReference>
<evidence type="ECO:0000256" key="8">
    <source>
        <dbReference type="ARBA" id="ARBA00022842"/>
    </source>
</evidence>
<dbReference type="Pfam" id="PF00245">
    <property type="entry name" value="Alk_phosphatase"/>
    <property type="match status" value="1"/>
</dbReference>
<feature type="signal peptide" evidence="11">
    <location>
        <begin position="1"/>
        <end position="22"/>
    </location>
</feature>
<gene>
    <name evidence="12" type="ORF">ACFOU2_11955</name>
</gene>
<evidence type="ECO:0000313" key="13">
    <source>
        <dbReference type="Proteomes" id="UP001595752"/>
    </source>
</evidence>
<keyword evidence="6 12" id="KW-0378">Hydrolase</keyword>
<dbReference type="InterPro" id="IPR001952">
    <property type="entry name" value="Alkaline_phosphatase"/>
</dbReference>
<evidence type="ECO:0000256" key="7">
    <source>
        <dbReference type="ARBA" id="ARBA00022833"/>
    </source>
</evidence>
<dbReference type="PANTHER" id="PTHR11596:SF5">
    <property type="entry name" value="ALKALINE PHOSPHATASE"/>
    <property type="match status" value="1"/>
</dbReference>
<protein>
    <submittedName>
        <fullName evidence="12">Alkaline phosphatase</fullName>
        <ecNumber evidence="12">3.1.3.1</ecNumber>
    </submittedName>
</protein>
<organism evidence="12 13">
    <name type="scientific">Bacillus songklensis</name>
    <dbReference type="NCBI Taxonomy" id="1069116"/>
    <lineage>
        <taxon>Bacteria</taxon>
        <taxon>Bacillati</taxon>
        <taxon>Bacillota</taxon>
        <taxon>Bacilli</taxon>
        <taxon>Bacillales</taxon>
        <taxon>Bacillaceae</taxon>
        <taxon>Bacillus</taxon>
    </lineage>
</organism>
<dbReference type="PANTHER" id="PTHR11596">
    <property type="entry name" value="ALKALINE PHOSPHATASE"/>
    <property type="match status" value="1"/>
</dbReference>
<evidence type="ECO:0000256" key="10">
    <source>
        <dbReference type="SAM" id="MobiDB-lite"/>
    </source>
</evidence>
<feature type="compositionally biased region" description="Polar residues" evidence="10">
    <location>
        <begin position="59"/>
        <end position="70"/>
    </location>
</feature>
<reference evidence="13" key="1">
    <citation type="journal article" date="2019" name="Int. J. Syst. Evol. Microbiol.">
        <title>The Global Catalogue of Microorganisms (GCM) 10K type strain sequencing project: providing services to taxonomists for standard genome sequencing and annotation.</title>
        <authorList>
            <consortium name="The Broad Institute Genomics Platform"/>
            <consortium name="The Broad Institute Genome Sequencing Center for Infectious Disease"/>
            <person name="Wu L."/>
            <person name="Ma J."/>
        </authorList>
    </citation>
    <scope>NUCLEOTIDE SEQUENCE [LARGE SCALE GENOMIC DNA]</scope>
    <source>
        <strain evidence="13">CCUG 61889</strain>
    </source>
</reference>
<evidence type="ECO:0000313" key="12">
    <source>
        <dbReference type="EMBL" id="MFC3884166.1"/>
    </source>
</evidence>
<name>A0ABV8B4L9_9BACI</name>
<dbReference type="RefSeq" id="WP_377915357.1">
    <property type="nucleotide sequence ID" value="NZ_JBHRZT010000052.1"/>
</dbReference>
<evidence type="ECO:0000256" key="4">
    <source>
        <dbReference type="ARBA" id="ARBA00022553"/>
    </source>
</evidence>
<keyword evidence="8" id="KW-0460">Magnesium</keyword>
<dbReference type="CDD" id="cd16012">
    <property type="entry name" value="ALP"/>
    <property type="match status" value="1"/>
</dbReference>
<dbReference type="PRINTS" id="PR00113">
    <property type="entry name" value="ALKPHPHTASE"/>
</dbReference>
<feature type="chain" id="PRO_5046398647" evidence="11">
    <location>
        <begin position="23"/>
        <end position="500"/>
    </location>
</feature>
<comment type="similarity">
    <text evidence="3 9">Belongs to the alkaline phosphatase family.</text>
</comment>
<comment type="cofactor">
    <cofactor evidence="1">
        <name>Mg(2+)</name>
        <dbReference type="ChEBI" id="CHEBI:18420"/>
    </cofactor>
</comment>
<dbReference type="Gene3D" id="3.40.720.10">
    <property type="entry name" value="Alkaline Phosphatase, subunit A"/>
    <property type="match status" value="1"/>
</dbReference>
<dbReference type="InterPro" id="IPR018299">
    <property type="entry name" value="Alkaline_phosphatase_AS"/>
</dbReference>